<dbReference type="Gene3D" id="3.40.50.10740">
    <property type="entry name" value="Class I glutamine amidotransferase-like"/>
    <property type="match status" value="1"/>
</dbReference>
<dbReference type="InterPro" id="IPR040449">
    <property type="entry name" value="Peptidase_S66_N"/>
</dbReference>
<evidence type="ECO:0000256" key="3">
    <source>
        <dbReference type="ARBA" id="ARBA00022670"/>
    </source>
</evidence>
<name>A0A9Q6PUN5_PISSA</name>
<dbReference type="PANTHER" id="PTHR30237">
    <property type="entry name" value="MURAMOYLTETRAPEPTIDE CARBOXYPEPTIDASE"/>
    <property type="match status" value="1"/>
</dbReference>
<dbReference type="GO" id="GO:0004180">
    <property type="term" value="F:carboxypeptidase activity"/>
    <property type="evidence" value="ECO:0007669"/>
    <property type="project" value="UniProtKB-KW"/>
</dbReference>
<dbReference type="PANTHER" id="PTHR30237:SF2">
    <property type="entry name" value="MUREIN TETRAPEPTIDE CARBOXYPEPTIDASE"/>
    <property type="match status" value="1"/>
</dbReference>
<keyword evidence="4 6" id="KW-0378">Hydrolase</keyword>
<evidence type="ECO:0000256" key="2">
    <source>
        <dbReference type="ARBA" id="ARBA00022645"/>
    </source>
</evidence>
<dbReference type="EMBL" id="CP038908">
    <property type="protein sequence ID" value="QGO06777.1"/>
    <property type="molecule type" value="Genomic_DNA"/>
</dbReference>
<evidence type="ECO:0000256" key="5">
    <source>
        <dbReference type="ARBA" id="ARBA00022825"/>
    </source>
</evidence>
<keyword evidence="5" id="KW-0720">Serine protease</keyword>
<keyword evidence="2 6" id="KW-0121">Carboxypeptidase</keyword>
<sequence>MYSRDGYFAGTDVQRVDDLNQAFSNPKVKGIFEVRGGWGSSRILPLIDYNNIKKHPKILIGFSDITSLLLAINKKTGLETFHGTMGIQRWPEFTVEYMKKVLFDGSKVVFENPRPKPDPTVDLILTKDRIEVIHEGVASGPLIGGNLSVLVALLGTEYEPSWQGKILFVEDVDEKNYRIDRLLSQLELAGVFKEIKGFIFGKCTRCEMATGSDGAKTLREIVEHYVASRNIPTFMGSMIGHIPENFTLPEGLPVIMNANNGTIKMLEPAVI</sequence>
<dbReference type="Proteomes" id="UP000422232">
    <property type="component" value="Chromosome"/>
</dbReference>
<evidence type="ECO:0000256" key="4">
    <source>
        <dbReference type="ARBA" id="ARBA00022801"/>
    </source>
</evidence>
<dbReference type="InterPro" id="IPR027478">
    <property type="entry name" value="LdcA_N"/>
</dbReference>
<dbReference type="GO" id="GO:0006508">
    <property type="term" value="P:proteolysis"/>
    <property type="evidence" value="ECO:0007669"/>
    <property type="project" value="UniProtKB-KW"/>
</dbReference>
<dbReference type="InterPro" id="IPR027461">
    <property type="entry name" value="Carboxypeptidase_A_C_sf"/>
</dbReference>
<dbReference type="AlphaFoldDB" id="A0A9Q6PUN5"/>
<dbReference type="InterPro" id="IPR003507">
    <property type="entry name" value="S66_fam"/>
</dbReference>
<dbReference type="Pfam" id="PF02016">
    <property type="entry name" value="Peptidase_S66"/>
    <property type="match status" value="1"/>
</dbReference>
<dbReference type="InterPro" id="IPR029062">
    <property type="entry name" value="Class_I_gatase-like"/>
</dbReference>
<dbReference type="SUPFAM" id="SSF52317">
    <property type="entry name" value="Class I glutamine amidotransferase-like"/>
    <property type="match status" value="1"/>
</dbReference>
<dbReference type="EC" id="3.4.16.-" evidence="6"/>
<organism evidence="6 7">
    <name type="scientific">Piscirickettsia salmonis</name>
    <dbReference type="NCBI Taxonomy" id="1238"/>
    <lineage>
        <taxon>Bacteria</taxon>
        <taxon>Pseudomonadati</taxon>
        <taxon>Pseudomonadota</taxon>
        <taxon>Gammaproteobacteria</taxon>
        <taxon>Thiotrichales</taxon>
        <taxon>Piscirickettsiaceae</taxon>
        <taxon>Piscirickettsia</taxon>
    </lineage>
</organism>
<protein>
    <submittedName>
        <fullName evidence="6">Murein peptide carboxypeptidase</fullName>
        <ecNumber evidence="6">3.4.16.-</ecNumber>
    </submittedName>
</protein>
<evidence type="ECO:0000256" key="1">
    <source>
        <dbReference type="ARBA" id="ARBA00010233"/>
    </source>
</evidence>
<evidence type="ECO:0000313" key="7">
    <source>
        <dbReference type="Proteomes" id="UP000422232"/>
    </source>
</evidence>
<dbReference type="Gene3D" id="3.50.30.60">
    <property type="entry name" value="LD-carboxypeptidase A C-terminal domain-like"/>
    <property type="match status" value="1"/>
</dbReference>
<reference evidence="6 7" key="1">
    <citation type="submission" date="2019-04" db="EMBL/GenBank/DDBJ databases">
        <title>Complete genome sequencing of Piscirickettsia salmonis strain Psal-009.</title>
        <authorList>
            <person name="Schober I."/>
            <person name="Bunk B."/>
            <person name="Sproer C."/>
            <person name="Carril G.P."/>
            <person name="Riedel T."/>
            <person name="Flores-Herrera P.A."/>
            <person name="Nourdin-Galindo G."/>
            <person name="Marshall S.H."/>
            <person name="Overmann J."/>
        </authorList>
    </citation>
    <scope>NUCLEOTIDE SEQUENCE [LARGE SCALE GENOMIC DNA]</scope>
    <source>
        <strain evidence="6 7">Psal-009</strain>
    </source>
</reference>
<dbReference type="InterPro" id="IPR040921">
    <property type="entry name" value="Peptidase_S66C"/>
</dbReference>
<dbReference type="GO" id="GO:0008236">
    <property type="term" value="F:serine-type peptidase activity"/>
    <property type="evidence" value="ECO:0007669"/>
    <property type="project" value="UniProtKB-KW"/>
</dbReference>
<comment type="similarity">
    <text evidence="1">Belongs to the peptidase S66 family.</text>
</comment>
<proteinExistence type="inferred from homology"/>
<dbReference type="CDD" id="cd07025">
    <property type="entry name" value="Peptidase_S66"/>
    <property type="match status" value="1"/>
</dbReference>
<keyword evidence="3" id="KW-0645">Protease</keyword>
<evidence type="ECO:0000313" key="6">
    <source>
        <dbReference type="EMBL" id="QGO06777.1"/>
    </source>
</evidence>
<dbReference type="SUPFAM" id="SSF141986">
    <property type="entry name" value="LD-carboxypeptidase A C-terminal domain-like"/>
    <property type="match status" value="1"/>
</dbReference>
<keyword evidence="7" id="KW-1185">Reference proteome</keyword>
<dbReference type="Pfam" id="PF17676">
    <property type="entry name" value="Peptidase_S66C"/>
    <property type="match status" value="1"/>
</dbReference>
<dbReference type="PIRSF" id="PIRSF028757">
    <property type="entry name" value="LD-carboxypeptidase"/>
    <property type="match status" value="1"/>
</dbReference>
<accession>A0A9Q6PUN5</accession>
<gene>
    <name evidence="6" type="primary">ykfA</name>
    <name evidence="6" type="ORF">Psal009_02704</name>
</gene>